<evidence type="ECO:0000313" key="2">
    <source>
        <dbReference type="EMBL" id="PRX47742.1"/>
    </source>
</evidence>
<dbReference type="Proteomes" id="UP000238362">
    <property type="component" value="Unassembled WGS sequence"/>
</dbReference>
<evidence type="ECO:0008006" key="4">
    <source>
        <dbReference type="Google" id="ProtNLM"/>
    </source>
</evidence>
<dbReference type="OrthoDB" id="3535759at2"/>
<evidence type="ECO:0000313" key="3">
    <source>
        <dbReference type="Proteomes" id="UP000238362"/>
    </source>
</evidence>
<dbReference type="EMBL" id="PVNH01000005">
    <property type="protein sequence ID" value="PRX47742.1"/>
    <property type="molecule type" value="Genomic_DNA"/>
</dbReference>
<dbReference type="AlphaFoldDB" id="A0A2T0LV73"/>
<feature type="region of interest" description="Disordered" evidence="1">
    <location>
        <begin position="189"/>
        <end position="218"/>
    </location>
</feature>
<accession>A0A2T0LV73</accession>
<keyword evidence="3" id="KW-1185">Reference proteome</keyword>
<gene>
    <name evidence="2" type="ORF">B0I33_105324</name>
</gene>
<proteinExistence type="predicted"/>
<evidence type="ECO:0000256" key="1">
    <source>
        <dbReference type="SAM" id="MobiDB-lite"/>
    </source>
</evidence>
<name>A0A2T0LV73_9PSEU</name>
<protein>
    <recommendedName>
        <fullName evidence="4">DUF4913 domain-containing protein</fullName>
    </recommendedName>
</protein>
<organism evidence="2 3">
    <name type="scientific">Prauserella shujinwangii</name>
    <dbReference type="NCBI Taxonomy" id="1453103"/>
    <lineage>
        <taxon>Bacteria</taxon>
        <taxon>Bacillati</taxon>
        <taxon>Actinomycetota</taxon>
        <taxon>Actinomycetes</taxon>
        <taxon>Pseudonocardiales</taxon>
        <taxon>Pseudonocardiaceae</taxon>
        <taxon>Prauserella</taxon>
    </lineage>
</organism>
<dbReference type="RefSeq" id="WP_106179227.1">
    <property type="nucleotide sequence ID" value="NZ_PVNH01000005.1"/>
</dbReference>
<reference evidence="2 3" key="1">
    <citation type="submission" date="2018-03" db="EMBL/GenBank/DDBJ databases">
        <title>Genomic Encyclopedia of Type Strains, Phase III (KMG-III): the genomes of soil and plant-associated and newly described type strains.</title>
        <authorList>
            <person name="Whitman W."/>
        </authorList>
    </citation>
    <scope>NUCLEOTIDE SEQUENCE [LARGE SCALE GENOMIC DNA]</scope>
    <source>
        <strain evidence="2 3">CGMCC 4.7125</strain>
    </source>
</reference>
<sequence>MTARDSEQTYATTGALAGLASEVEGLRRRVEPLHRLPGQVAEVSEQVARLAEQVAEMAADPGPGVVRSWLALDEDDPDLAGRLLAELSGWLETVFLRFPDGAAVLPDCWAWHPDVVEELLWLMQAWSAAYFDDKGGVLRVADWHDRYRPGVVRRLKATAAACSLENHSPPPARPTVPLPEAVGPIATWWGRDRDEPAPEPTEAQFAAVSPRRRGGTRR</sequence>
<comment type="caution">
    <text evidence="2">The sequence shown here is derived from an EMBL/GenBank/DDBJ whole genome shotgun (WGS) entry which is preliminary data.</text>
</comment>